<evidence type="ECO:0000256" key="1">
    <source>
        <dbReference type="ARBA" id="ARBA00022737"/>
    </source>
</evidence>
<dbReference type="PANTHER" id="PTHR47435">
    <property type="entry name" value="KELCH REPEAT PROTEIN (AFU_ORTHOLOGUE AFUA_5G12780)"/>
    <property type="match status" value="1"/>
</dbReference>
<comment type="caution">
    <text evidence="5">The sequence shown here is derived from an EMBL/GenBank/DDBJ whole genome shotgun (WGS) entry which is preliminary data.</text>
</comment>
<evidence type="ECO:0000256" key="3">
    <source>
        <dbReference type="SAM" id="MobiDB-lite"/>
    </source>
</evidence>
<dbReference type="STRING" id="97331.A0A436ZNF3"/>
<accession>A0A436ZNF3</accession>
<dbReference type="InterPro" id="IPR015915">
    <property type="entry name" value="Kelch-typ_b-propeller"/>
</dbReference>
<dbReference type="GeneID" id="93590637"/>
<evidence type="ECO:0000256" key="2">
    <source>
        <dbReference type="ARBA" id="ARBA00023004"/>
    </source>
</evidence>
<dbReference type="VEuPathDB" id="FungiDB:DFL_008326"/>
<dbReference type="EMBL" id="SAEB01000012">
    <property type="protein sequence ID" value="RVD80429.1"/>
    <property type="molecule type" value="Genomic_DNA"/>
</dbReference>
<dbReference type="PANTHER" id="PTHR47435:SF4">
    <property type="entry name" value="KELCH REPEAT PROTEIN (AFU_ORTHOLOGUE AFUA_5G12780)"/>
    <property type="match status" value="1"/>
</dbReference>
<dbReference type="OrthoDB" id="10251809at2759"/>
<dbReference type="Proteomes" id="UP000283090">
    <property type="component" value="Unassembled WGS sequence"/>
</dbReference>
<keyword evidence="6" id="KW-1185">Reference proteome</keyword>
<feature type="compositionally biased region" description="Polar residues" evidence="3">
    <location>
        <begin position="555"/>
        <end position="578"/>
    </location>
</feature>
<evidence type="ECO:0008006" key="7">
    <source>
        <dbReference type="Google" id="ProtNLM"/>
    </source>
</evidence>
<keyword evidence="4" id="KW-0472">Membrane</keyword>
<gene>
    <name evidence="5" type="ORF">DFL_008326</name>
</gene>
<evidence type="ECO:0000256" key="4">
    <source>
        <dbReference type="SAM" id="Phobius"/>
    </source>
</evidence>
<evidence type="ECO:0000313" key="6">
    <source>
        <dbReference type="Proteomes" id="UP000283090"/>
    </source>
</evidence>
<dbReference type="SUPFAM" id="SSF117281">
    <property type="entry name" value="Kelch motif"/>
    <property type="match status" value="1"/>
</dbReference>
<dbReference type="AlphaFoldDB" id="A0A436ZNF3"/>
<sequence>MAIKVTAVIDNRLYVDGGILQIDRSNPMAPWDNANYSNPDFFYFDLSTTYRGPVYVGQPSFITNILRKKPSEVPSLEGGTLWADTVNKRLFLYGGQFTTSPPSPFNMWSYDAIYDTWAAINQSRDSSGIPVGVARLYNGASAVVEASGMAYYFGGWISSDSEYAYEGKEVAVADGIDIGRRAEGVMLYVPLGDSGILVAFGGIRMDEDGRKSAVPMSEITIYNIASRQWFVQKATGDIPESRRLFCAGVASGTAPGKNLNETQRRPLHNIYLYGGASTSPGPGFDDVYILTLPNFVWTKFWPVDDIPRHPHQRLTCNVIQNTQMLILGGYFPLGGECDTPDQSAIHNLNLSGSNPEGTIWGDFEVRLRNYQYRVPTAVVDNLNSAEAVTFNHPDLVTIVSRTAPESSRTPTRDVSGPTNGLSKRDRTIVLATTIPGGILLVALIFLCIRWYKHRANTTDVPSPAPPMYDTHHTNINQLPTSPIVQPSALSLAQPPSSGHSTPASPPLPIVPIQQIPVAYVVNPTGGLTPVYSSAGPTAVGGVSPPMELHPQFVTSEVSGTSQSYSQGNAQSYNNNSTGKPPIELPADPSKPSRS</sequence>
<feature type="region of interest" description="Disordered" evidence="3">
    <location>
        <begin position="487"/>
        <end position="507"/>
    </location>
</feature>
<feature type="transmembrane region" description="Helical" evidence="4">
    <location>
        <begin position="428"/>
        <end position="448"/>
    </location>
</feature>
<evidence type="ECO:0000313" key="5">
    <source>
        <dbReference type="EMBL" id="RVD80429.1"/>
    </source>
</evidence>
<keyword evidence="2" id="KW-0408">Iron</keyword>
<name>A0A436ZNF3_ARTFL</name>
<dbReference type="GO" id="GO:0019760">
    <property type="term" value="P:glucosinolate metabolic process"/>
    <property type="evidence" value="ECO:0007669"/>
    <property type="project" value="UniProtKB-ARBA"/>
</dbReference>
<keyword evidence="1" id="KW-0677">Repeat</keyword>
<reference evidence="5 6" key="1">
    <citation type="submission" date="2019-01" db="EMBL/GenBank/DDBJ databases">
        <title>Intercellular communication is required for trap formation in the nematode-trapping fungus Duddingtonia flagrans.</title>
        <authorList>
            <person name="Youssar L."/>
            <person name="Wernet V."/>
            <person name="Hensel N."/>
            <person name="Hildebrandt H.-G."/>
            <person name="Fischer R."/>
        </authorList>
    </citation>
    <scope>NUCLEOTIDE SEQUENCE [LARGE SCALE GENOMIC DNA]</scope>
    <source>
        <strain evidence="5 6">CBS H-5679</strain>
    </source>
</reference>
<proteinExistence type="predicted"/>
<protein>
    <recommendedName>
        <fullName evidence="7">Kelch repeat-containing protein</fullName>
    </recommendedName>
</protein>
<keyword evidence="4" id="KW-0812">Transmembrane</keyword>
<keyword evidence="4" id="KW-1133">Transmembrane helix</keyword>
<dbReference type="RefSeq" id="XP_067485973.1">
    <property type="nucleotide sequence ID" value="XM_067638044.1"/>
</dbReference>
<feature type="compositionally biased region" description="Low complexity" evidence="3">
    <location>
        <begin position="487"/>
        <end position="497"/>
    </location>
</feature>
<dbReference type="Gene3D" id="2.120.10.80">
    <property type="entry name" value="Kelch-type beta propeller"/>
    <property type="match status" value="2"/>
</dbReference>
<feature type="region of interest" description="Disordered" evidence="3">
    <location>
        <begin position="555"/>
        <end position="594"/>
    </location>
</feature>
<organism evidence="5 6">
    <name type="scientific">Arthrobotrys flagrans</name>
    <name type="common">Nematode-trapping fungus</name>
    <name type="synonym">Trichothecium flagrans</name>
    <dbReference type="NCBI Taxonomy" id="97331"/>
    <lineage>
        <taxon>Eukaryota</taxon>
        <taxon>Fungi</taxon>
        <taxon>Dikarya</taxon>
        <taxon>Ascomycota</taxon>
        <taxon>Pezizomycotina</taxon>
        <taxon>Orbiliomycetes</taxon>
        <taxon>Orbiliales</taxon>
        <taxon>Orbiliaceae</taxon>
        <taxon>Arthrobotrys</taxon>
    </lineage>
</organism>